<dbReference type="PROSITE" id="PS50878">
    <property type="entry name" value="RT_POL"/>
    <property type="match status" value="1"/>
</dbReference>
<dbReference type="GO" id="GO:0004523">
    <property type="term" value="F:RNA-DNA hybrid ribonuclease activity"/>
    <property type="evidence" value="ECO:0007669"/>
    <property type="project" value="InterPro"/>
</dbReference>
<dbReference type="SUPFAM" id="SSF53098">
    <property type="entry name" value="Ribonuclease H-like"/>
    <property type="match status" value="1"/>
</dbReference>
<evidence type="ECO:0000259" key="1">
    <source>
        <dbReference type="PROSITE" id="PS50878"/>
    </source>
</evidence>
<sequence length="544" mass="62688">MELTKGLQKLRDKAMGLDLFHNRMLQNLSITNRKFLLHFFNLSLQNGYVPEEWKCAIVTPILKPNKPPTKTESYRPISLTSCLGKLMEKIINNRLTCNEILTAIFLDLTKTYDYTWIDGLLFKIAKLGIKGPIFQWLKNFLNNRKIKACVNGYLSEEKIMYTSVPKGSVLSPTLFNIMMHDFPRPPAGWDLSLFADDIEFHTSSKDKEANYEILQTHLSEIEEWANKWRTTFSVNRCASLTLTRKLSCTATPPLLLEESPIEEVDHYKFLGITFDKKLNWNLHIEDNLRKTKRLNNLLRTLTFGKNCLPIPLLMRTYKAMIRSRTEYGALIFASFPLPITFLSPWKHSQIPMDLFPTAKREASLKKTKTKNTYRSWTESMHSNPNIIIAYTDGSLNKEINSTGCAFFILKLDEKRFWKLNTKTSIFSAELTAIFVALEFLYEKEEIEEINITVDSKSSLQAICNFKWDSHYLISKIIHLIPNHNSAGTRVKLNWIPSHAGIEGNKVVDHLAQESLTNPLNGYLNNELHISELLAMDKLATTRKP</sequence>
<comment type="caution">
    <text evidence="3">The sequence shown here is derived from an EMBL/GenBank/DDBJ whole genome shotgun (WGS) entry which is preliminary data.</text>
</comment>
<dbReference type="STRING" id="35525.A0A162DBJ0"/>
<dbReference type="EMBL" id="LRGB01002060">
    <property type="protein sequence ID" value="KZS09554.1"/>
    <property type="molecule type" value="Genomic_DNA"/>
</dbReference>
<dbReference type="PROSITE" id="PS50879">
    <property type="entry name" value="RNASE_H_1"/>
    <property type="match status" value="1"/>
</dbReference>
<feature type="domain" description="RNase H type-1" evidence="2">
    <location>
        <begin position="383"/>
        <end position="516"/>
    </location>
</feature>
<dbReference type="SUPFAM" id="SSF56672">
    <property type="entry name" value="DNA/RNA polymerases"/>
    <property type="match status" value="1"/>
</dbReference>
<dbReference type="InterPro" id="IPR012337">
    <property type="entry name" value="RNaseH-like_sf"/>
</dbReference>
<feature type="domain" description="Reverse transcriptase" evidence="1">
    <location>
        <begin position="42"/>
        <end position="274"/>
    </location>
</feature>
<dbReference type="Pfam" id="PF00075">
    <property type="entry name" value="RNase_H"/>
    <property type="match status" value="1"/>
</dbReference>
<dbReference type="GO" id="GO:0042575">
    <property type="term" value="C:DNA polymerase complex"/>
    <property type="evidence" value="ECO:0007669"/>
    <property type="project" value="UniProtKB-ARBA"/>
</dbReference>
<gene>
    <name evidence="3" type="ORF">APZ42_026204</name>
</gene>
<dbReference type="InterPro" id="IPR036397">
    <property type="entry name" value="RNaseH_sf"/>
</dbReference>
<dbReference type="CDD" id="cd01650">
    <property type="entry name" value="RT_nLTR_like"/>
    <property type="match status" value="1"/>
</dbReference>
<dbReference type="PANTHER" id="PTHR33332">
    <property type="entry name" value="REVERSE TRANSCRIPTASE DOMAIN-CONTAINING PROTEIN"/>
    <property type="match status" value="1"/>
</dbReference>
<dbReference type="GO" id="GO:0071897">
    <property type="term" value="P:DNA biosynthetic process"/>
    <property type="evidence" value="ECO:0007669"/>
    <property type="project" value="UniProtKB-ARBA"/>
</dbReference>
<dbReference type="InterPro" id="IPR002156">
    <property type="entry name" value="RNaseH_domain"/>
</dbReference>
<dbReference type="Gene3D" id="3.30.420.10">
    <property type="entry name" value="Ribonuclease H-like superfamily/Ribonuclease H"/>
    <property type="match status" value="1"/>
</dbReference>
<evidence type="ECO:0000313" key="4">
    <source>
        <dbReference type="Proteomes" id="UP000076858"/>
    </source>
</evidence>
<reference evidence="3 4" key="1">
    <citation type="submission" date="2016-03" db="EMBL/GenBank/DDBJ databases">
        <title>EvidentialGene: Evidence-directed Construction of Genes on Genomes.</title>
        <authorList>
            <person name="Gilbert D.G."/>
            <person name="Choi J.-H."/>
            <person name="Mockaitis K."/>
            <person name="Colbourne J."/>
            <person name="Pfrender M."/>
        </authorList>
    </citation>
    <scope>NUCLEOTIDE SEQUENCE [LARGE SCALE GENOMIC DNA]</scope>
    <source>
        <strain evidence="3 4">Xinb3</strain>
        <tissue evidence="3">Complete organism</tissue>
    </source>
</reference>
<dbReference type="AlphaFoldDB" id="A0A162DBJ0"/>
<dbReference type="Pfam" id="PF00078">
    <property type="entry name" value="RVT_1"/>
    <property type="match status" value="1"/>
</dbReference>
<dbReference type="Proteomes" id="UP000076858">
    <property type="component" value="Unassembled WGS sequence"/>
</dbReference>
<dbReference type="InterPro" id="IPR043502">
    <property type="entry name" value="DNA/RNA_pol_sf"/>
</dbReference>
<evidence type="ECO:0000259" key="2">
    <source>
        <dbReference type="PROSITE" id="PS50879"/>
    </source>
</evidence>
<dbReference type="OrthoDB" id="6375235at2759"/>
<evidence type="ECO:0000313" key="3">
    <source>
        <dbReference type="EMBL" id="KZS09554.1"/>
    </source>
</evidence>
<organism evidence="3 4">
    <name type="scientific">Daphnia magna</name>
    <dbReference type="NCBI Taxonomy" id="35525"/>
    <lineage>
        <taxon>Eukaryota</taxon>
        <taxon>Metazoa</taxon>
        <taxon>Ecdysozoa</taxon>
        <taxon>Arthropoda</taxon>
        <taxon>Crustacea</taxon>
        <taxon>Branchiopoda</taxon>
        <taxon>Diplostraca</taxon>
        <taxon>Cladocera</taxon>
        <taxon>Anomopoda</taxon>
        <taxon>Daphniidae</taxon>
        <taxon>Daphnia</taxon>
    </lineage>
</organism>
<dbReference type="InterPro" id="IPR000477">
    <property type="entry name" value="RT_dom"/>
</dbReference>
<accession>A0A162DBJ0</accession>
<dbReference type="CDD" id="cd09276">
    <property type="entry name" value="Rnase_HI_RT_non_LTR"/>
    <property type="match status" value="1"/>
</dbReference>
<keyword evidence="4" id="KW-1185">Reference proteome</keyword>
<proteinExistence type="predicted"/>
<dbReference type="GO" id="GO:0003676">
    <property type="term" value="F:nucleic acid binding"/>
    <property type="evidence" value="ECO:0007669"/>
    <property type="project" value="InterPro"/>
</dbReference>
<name>A0A162DBJ0_9CRUS</name>
<protein>
    <submittedName>
        <fullName evidence="3">Pol-like protein</fullName>
    </submittedName>
</protein>